<dbReference type="SUPFAM" id="SSF55729">
    <property type="entry name" value="Acyl-CoA N-acyltransferases (Nat)"/>
    <property type="match status" value="1"/>
</dbReference>
<dbReference type="AlphaFoldDB" id="A0A4S4NFW2"/>
<proteinExistence type="predicted"/>
<dbReference type="InterPro" id="IPR000182">
    <property type="entry name" value="GNAT_dom"/>
</dbReference>
<gene>
    <name evidence="2" type="ORF">E4Z66_02750</name>
</gene>
<protein>
    <submittedName>
        <fullName evidence="2">N-acetyltransferase</fullName>
    </submittedName>
</protein>
<dbReference type="Proteomes" id="UP000306602">
    <property type="component" value="Unassembled WGS sequence"/>
</dbReference>
<evidence type="ECO:0000313" key="2">
    <source>
        <dbReference type="EMBL" id="THH38506.1"/>
    </source>
</evidence>
<comment type="caution">
    <text evidence="2">The sequence shown here is derived from an EMBL/GenBank/DDBJ whole genome shotgun (WGS) entry which is preliminary data.</text>
</comment>
<sequence>MTSEEKPVLTGPRVTLRGARDTDVEARFRLGNSVEIQRMFGTDPGQIRELTMDAAKAWVESQKKEQYGWIIEADGALLGAVRLHTLNLVDLRANIAIGLLSEAHLNKGYGTETLRLLAGYAFDVMGLHRLTGRVLDFNARAVASYIKVGFKEEGRERESARIGDAWHDDIIIGLLSQDLERLP</sequence>
<accession>A0A4S4NFW2</accession>
<dbReference type="Gene3D" id="3.40.630.30">
    <property type="match status" value="1"/>
</dbReference>
<dbReference type="RefSeq" id="WP_136461399.1">
    <property type="nucleotide sequence ID" value="NZ_SRKY01000001.1"/>
</dbReference>
<dbReference type="InterPro" id="IPR016181">
    <property type="entry name" value="Acyl_CoA_acyltransferase"/>
</dbReference>
<keyword evidence="2" id="KW-0808">Transferase</keyword>
<dbReference type="GO" id="GO:0016747">
    <property type="term" value="F:acyltransferase activity, transferring groups other than amino-acyl groups"/>
    <property type="evidence" value="ECO:0007669"/>
    <property type="project" value="InterPro"/>
</dbReference>
<reference evidence="2 3" key="1">
    <citation type="submission" date="2019-04" db="EMBL/GenBank/DDBJ databases">
        <title>Shimia ponticola sp. nov., isolated from seawater.</title>
        <authorList>
            <person name="Kim Y.-O."/>
            <person name="Yoon J.-H."/>
        </authorList>
    </citation>
    <scope>NUCLEOTIDE SEQUENCE [LARGE SCALE GENOMIC DNA]</scope>
    <source>
        <strain evidence="2 3">MYP11</strain>
    </source>
</reference>
<organism evidence="2 3">
    <name type="scientific">Aliishimia ponticola</name>
    <dbReference type="NCBI Taxonomy" id="2499833"/>
    <lineage>
        <taxon>Bacteria</taxon>
        <taxon>Pseudomonadati</taxon>
        <taxon>Pseudomonadota</taxon>
        <taxon>Alphaproteobacteria</taxon>
        <taxon>Rhodobacterales</taxon>
        <taxon>Paracoccaceae</taxon>
        <taxon>Aliishimia</taxon>
    </lineage>
</organism>
<feature type="domain" description="N-acetyltransferase" evidence="1">
    <location>
        <begin position="26"/>
        <end position="171"/>
    </location>
</feature>
<dbReference type="OrthoDB" id="336415at2"/>
<dbReference type="EMBL" id="SRKY01000001">
    <property type="protein sequence ID" value="THH38506.1"/>
    <property type="molecule type" value="Genomic_DNA"/>
</dbReference>
<evidence type="ECO:0000313" key="3">
    <source>
        <dbReference type="Proteomes" id="UP000306602"/>
    </source>
</evidence>
<dbReference type="PANTHER" id="PTHR43415">
    <property type="entry name" value="SPERMIDINE N(1)-ACETYLTRANSFERASE"/>
    <property type="match status" value="1"/>
</dbReference>
<dbReference type="PANTHER" id="PTHR43415:SF3">
    <property type="entry name" value="GNAT-FAMILY ACETYLTRANSFERASE"/>
    <property type="match status" value="1"/>
</dbReference>
<evidence type="ECO:0000259" key="1">
    <source>
        <dbReference type="PROSITE" id="PS51186"/>
    </source>
</evidence>
<name>A0A4S4NFW2_9RHOB</name>
<keyword evidence="3" id="KW-1185">Reference proteome</keyword>
<dbReference type="Pfam" id="PF13302">
    <property type="entry name" value="Acetyltransf_3"/>
    <property type="match status" value="1"/>
</dbReference>
<dbReference type="PROSITE" id="PS51186">
    <property type="entry name" value="GNAT"/>
    <property type="match status" value="1"/>
</dbReference>